<feature type="transmembrane region" description="Helical" evidence="10">
    <location>
        <begin position="357"/>
        <end position="375"/>
    </location>
</feature>
<feature type="transmembrane region" description="Helical" evidence="10">
    <location>
        <begin position="259"/>
        <end position="277"/>
    </location>
</feature>
<dbReference type="Gene3D" id="1.10.3430.10">
    <property type="entry name" value="Ammonium transporter AmtB like domains"/>
    <property type="match status" value="1"/>
</dbReference>
<dbReference type="InterPro" id="IPR029020">
    <property type="entry name" value="Ammonium/urea_transptr"/>
</dbReference>
<dbReference type="PROSITE" id="PS01219">
    <property type="entry name" value="AMMONIUM_TRANSP"/>
    <property type="match status" value="1"/>
</dbReference>
<feature type="transmembrane region" description="Helical" evidence="10">
    <location>
        <begin position="195"/>
        <end position="216"/>
    </location>
</feature>
<sequence length="436" mass="45070">MNEINASDTTWLLVSSAMVLLMTPALALFYGGMVRTKNTLSTFMHSFFAMGIVTLAWVTIGYSMAFAESKGGFIGGLDHAFLNGVGFEPREGMTVPHLLFMVFQMMFAIITPALISGAYAERVKFSSYVVFTLLWSLVVYSPICHWVWNPGGWLLARGALDFAGGTVVHLASGASALVMAIMLGKRKGYPTRKIVPHNLTMTLLGAGLLWFGWFGFNGGSALAANGLATVAFVNTHIAAAVGALAWALIEGVRFGKPSLLGVASGLVAGLVAITPAAGFVGPMASVAIGLAAGAVCYGAVMMKGKLGYDDSLDAFGIHGVGGLLGALLTGVFASKVWNPAGQDGLIKGNSALLTEQVIAALVAAAYAGVVTFVLVKVIGAVMGFRVDEEVEDEGLDGALHGEEAYSLGEGGAHAVESVPPASPVHGPSPVLAREGA</sequence>
<dbReference type="GO" id="GO:0008519">
    <property type="term" value="F:ammonium channel activity"/>
    <property type="evidence" value="ECO:0007669"/>
    <property type="project" value="InterPro"/>
</dbReference>
<keyword evidence="4" id="KW-1003">Cell membrane</keyword>
<dbReference type="Proteomes" id="UP000075420">
    <property type="component" value="Unassembled WGS sequence"/>
</dbReference>
<keyword evidence="8 10" id="KW-0924">Ammonia transport</keyword>
<feature type="transmembrane region" description="Helical" evidence="10">
    <location>
        <begin position="160"/>
        <end position="183"/>
    </location>
</feature>
<feature type="transmembrane region" description="Helical" evidence="10">
    <location>
        <begin position="12"/>
        <end position="31"/>
    </location>
</feature>
<feature type="transmembrane region" description="Helical" evidence="10">
    <location>
        <begin position="314"/>
        <end position="337"/>
    </location>
</feature>
<evidence type="ECO:0000256" key="7">
    <source>
        <dbReference type="ARBA" id="ARBA00023136"/>
    </source>
</evidence>
<keyword evidence="5 10" id="KW-0812">Transmembrane</keyword>
<evidence type="ECO:0000256" key="11">
    <source>
        <dbReference type="SAM" id="MobiDB-lite"/>
    </source>
</evidence>
<dbReference type="NCBIfam" id="TIGR00836">
    <property type="entry name" value="amt"/>
    <property type="match status" value="1"/>
</dbReference>
<evidence type="ECO:0000256" key="3">
    <source>
        <dbReference type="ARBA" id="ARBA00022448"/>
    </source>
</evidence>
<evidence type="ECO:0000256" key="9">
    <source>
        <dbReference type="ARBA" id="ARBA00050025"/>
    </source>
</evidence>
<feature type="transmembrane region" description="Helical" evidence="10">
    <location>
        <begin position="43"/>
        <end position="65"/>
    </location>
</feature>
<feature type="transmembrane region" description="Helical" evidence="10">
    <location>
        <begin position="283"/>
        <end position="302"/>
    </location>
</feature>
<feature type="transmembrane region" description="Helical" evidence="10">
    <location>
        <begin position="222"/>
        <end position="247"/>
    </location>
</feature>
<evidence type="ECO:0000313" key="13">
    <source>
        <dbReference type="EMBL" id="KYF48951.1"/>
    </source>
</evidence>
<dbReference type="Pfam" id="PF00909">
    <property type="entry name" value="Ammonium_transp"/>
    <property type="match status" value="1"/>
</dbReference>
<feature type="transmembrane region" description="Helical" evidence="10">
    <location>
        <begin position="127"/>
        <end position="148"/>
    </location>
</feature>
<feature type="transmembrane region" description="Helical" evidence="10">
    <location>
        <begin position="98"/>
        <end position="120"/>
    </location>
</feature>
<dbReference type="FunFam" id="1.10.3430.10:FF:000007">
    <property type="entry name" value="Ammonium transporter"/>
    <property type="match status" value="1"/>
</dbReference>
<name>A0A150P1G1_SORCE</name>
<keyword evidence="7 10" id="KW-0472">Membrane</keyword>
<protein>
    <recommendedName>
        <fullName evidence="9 10">Ammonium transporter</fullName>
    </recommendedName>
</protein>
<evidence type="ECO:0000256" key="10">
    <source>
        <dbReference type="RuleBase" id="RU362002"/>
    </source>
</evidence>
<comment type="subcellular location">
    <subcellularLocation>
        <location evidence="1 10">Cell membrane</location>
        <topology evidence="1 10">Multi-pass membrane protein</topology>
    </subcellularLocation>
</comment>
<keyword evidence="3 10" id="KW-0813">Transport</keyword>
<comment type="caution">
    <text evidence="13">The sequence shown here is derived from an EMBL/GenBank/DDBJ whole genome shotgun (WGS) entry which is preliminary data.</text>
</comment>
<dbReference type="GO" id="GO:0005886">
    <property type="term" value="C:plasma membrane"/>
    <property type="evidence" value="ECO:0007669"/>
    <property type="project" value="UniProtKB-SubCell"/>
</dbReference>
<dbReference type="EMBL" id="JELY01003433">
    <property type="protein sequence ID" value="KYF48951.1"/>
    <property type="molecule type" value="Genomic_DNA"/>
</dbReference>
<evidence type="ECO:0000256" key="5">
    <source>
        <dbReference type="ARBA" id="ARBA00022692"/>
    </source>
</evidence>
<evidence type="ECO:0000313" key="14">
    <source>
        <dbReference type="Proteomes" id="UP000075420"/>
    </source>
</evidence>
<comment type="similarity">
    <text evidence="2 10">Belongs to the ammonia transporter channel (TC 1.A.11.2) family.</text>
</comment>
<feature type="domain" description="Ammonium transporter AmtB-like" evidence="12">
    <location>
        <begin position="11"/>
        <end position="405"/>
    </location>
</feature>
<dbReference type="AlphaFoldDB" id="A0A150P1G1"/>
<feature type="region of interest" description="Disordered" evidence="11">
    <location>
        <begin position="412"/>
        <end position="436"/>
    </location>
</feature>
<evidence type="ECO:0000256" key="6">
    <source>
        <dbReference type="ARBA" id="ARBA00022989"/>
    </source>
</evidence>
<evidence type="ECO:0000259" key="12">
    <source>
        <dbReference type="Pfam" id="PF00909"/>
    </source>
</evidence>
<evidence type="ECO:0000256" key="1">
    <source>
        <dbReference type="ARBA" id="ARBA00004651"/>
    </source>
</evidence>
<accession>A0A150P1G1</accession>
<dbReference type="InterPro" id="IPR018047">
    <property type="entry name" value="Ammonium_transpt_CS"/>
</dbReference>
<reference evidence="13 14" key="1">
    <citation type="submission" date="2014-02" db="EMBL/GenBank/DDBJ databases">
        <title>The small core and large imbalanced accessory genome model reveals a collaborative survival strategy of Sorangium cellulosum strains in nature.</title>
        <authorList>
            <person name="Han K."/>
            <person name="Peng R."/>
            <person name="Blom J."/>
            <person name="Li Y.-Z."/>
        </authorList>
    </citation>
    <scope>NUCLEOTIDE SEQUENCE [LARGE SCALE GENOMIC DNA]</scope>
    <source>
        <strain evidence="13 14">So0157-25</strain>
    </source>
</reference>
<gene>
    <name evidence="13" type="ORF">BE08_25215</name>
</gene>
<evidence type="ECO:0000256" key="8">
    <source>
        <dbReference type="ARBA" id="ARBA00023177"/>
    </source>
</evidence>
<proteinExistence type="inferred from homology"/>
<dbReference type="InterPro" id="IPR001905">
    <property type="entry name" value="Ammonium_transpt"/>
</dbReference>
<keyword evidence="6 10" id="KW-1133">Transmembrane helix</keyword>
<evidence type="ECO:0000256" key="4">
    <source>
        <dbReference type="ARBA" id="ARBA00022475"/>
    </source>
</evidence>
<dbReference type="SUPFAM" id="SSF111352">
    <property type="entry name" value="Ammonium transporter"/>
    <property type="match status" value="1"/>
</dbReference>
<dbReference type="PANTHER" id="PTHR43029:SF10">
    <property type="entry name" value="AMMONIUM TRANSPORTER MEP2"/>
    <property type="match status" value="1"/>
</dbReference>
<dbReference type="InterPro" id="IPR024041">
    <property type="entry name" value="NH4_transpt_AmtB-like_dom"/>
</dbReference>
<dbReference type="PANTHER" id="PTHR43029">
    <property type="entry name" value="AMMONIUM TRANSPORTER MEP2"/>
    <property type="match status" value="1"/>
</dbReference>
<organism evidence="13 14">
    <name type="scientific">Sorangium cellulosum</name>
    <name type="common">Polyangium cellulosum</name>
    <dbReference type="NCBI Taxonomy" id="56"/>
    <lineage>
        <taxon>Bacteria</taxon>
        <taxon>Pseudomonadati</taxon>
        <taxon>Myxococcota</taxon>
        <taxon>Polyangia</taxon>
        <taxon>Polyangiales</taxon>
        <taxon>Polyangiaceae</taxon>
        <taxon>Sorangium</taxon>
    </lineage>
</organism>
<evidence type="ECO:0000256" key="2">
    <source>
        <dbReference type="ARBA" id="ARBA00005887"/>
    </source>
</evidence>